<dbReference type="RefSeq" id="WP_129031728.1">
    <property type="nucleotide sequence ID" value="NZ_CP059603.1"/>
</dbReference>
<gene>
    <name evidence="1" type="ORF">DXH47_03655</name>
</gene>
<dbReference type="InterPro" id="IPR011008">
    <property type="entry name" value="Dimeric_a/b-barrel"/>
</dbReference>
<dbReference type="AlphaFoldDB" id="A0A4Q0VJ17"/>
<keyword evidence="2" id="KW-1185">Reference proteome</keyword>
<name>A0A4Q0VJ17_9LACO</name>
<dbReference type="OrthoDB" id="2157140at2"/>
<evidence type="ECO:0000313" key="2">
    <source>
        <dbReference type="Proteomes" id="UP000290602"/>
    </source>
</evidence>
<proteinExistence type="predicted"/>
<accession>A0A4Q0VJ17</accession>
<keyword evidence="1" id="KW-0560">Oxidoreductase</keyword>
<dbReference type="Gene3D" id="3.30.70.100">
    <property type="match status" value="1"/>
</dbReference>
<evidence type="ECO:0000313" key="1">
    <source>
        <dbReference type="EMBL" id="RXI79487.1"/>
    </source>
</evidence>
<sequence>MLQNISLTFGSRDVLKHLITANPDRQLVLLGSSTGDDEGLQLLDVSGQPSLFTTHLDYQVNLHQGSTAWHGFFNFSYFRFDAETASVFDAKMNRLAANPLPQGMQALYVLTKVNDPGNYILLTIWDEGQAYSLWRHSAAFAPLGIYATSANHFHSSGYQRIALKAKS</sequence>
<dbReference type="GO" id="GO:0004497">
    <property type="term" value="F:monooxygenase activity"/>
    <property type="evidence" value="ECO:0007669"/>
    <property type="project" value="UniProtKB-KW"/>
</dbReference>
<keyword evidence="1" id="KW-0503">Monooxygenase</keyword>
<comment type="caution">
    <text evidence="1">The sequence shown here is derived from an EMBL/GenBank/DDBJ whole genome shotgun (WGS) entry which is preliminary data.</text>
</comment>
<dbReference type="EMBL" id="QXIL01000004">
    <property type="protein sequence ID" value="RXI79487.1"/>
    <property type="molecule type" value="Genomic_DNA"/>
</dbReference>
<dbReference type="Proteomes" id="UP000290602">
    <property type="component" value="Unassembled WGS sequence"/>
</dbReference>
<protein>
    <submittedName>
        <fullName evidence="1">Monooxygenase</fullName>
    </submittedName>
</protein>
<reference evidence="1 2" key="1">
    <citation type="submission" date="2018-08" db="EMBL/GenBank/DDBJ databases">
        <title>Lactobacillus suantsai sp. nov., isolated from traditional fermented suan-tsai in Taiwan.</title>
        <authorList>
            <person name="Huang C.-H."/>
        </authorList>
    </citation>
    <scope>NUCLEOTIDE SEQUENCE [LARGE SCALE GENOMIC DNA]</scope>
    <source>
        <strain evidence="1 2">BCRC 12945</strain>
    </source>
</reference>
<organism evidence="1 2">
    <name type="scientific">Levilactobacillus suantsaii</name>
    <dbReference type="NCBI Taxonomy" id="2292255"/>
    <lineage>
        <taxon>Bacteria</taxon>
        <taxon>Bacillati</taxon>
        <taxon>Bacillota</taxon>
        <taxon>Bacilli</taxon>
        <taxon>Lactobacillales</taxon>
        <taxon>Lactobacillaceae</taxon>
        <taxon>Levilactobacillus</taxon>
    </lineage>
</organism>
<dbReference type="SUPFAM" id="SSF54909">
    <property type="entry name" value="Dimeric alpha+beta barrel"/>
    <property type="match status" value="1"/>
</dbReference>